<dbReference type="PANTHER" id="PTHR36917">
    <property type="entry name" value="INTRACELLULAR SEPTATION PROTEIN A-RELATED"/>
    <property type="match status" value="1"/>
</dbReference>
<feature type="transmembrane region" description="Helical" evidence="5">
    <location>
        <begin position="92"/>
        <end position="112"/>
    </location>
</feature>
<gene>
    <name evidence="6" type="primary">yciB</name>
    <name evidence="6" type="ORF">Poly30_21470</name>
</gene>
<proteinExistence type="inferred from homology"/>
<evidence type="ECO:0000256" key="3">
    <source>
        <dbReference type="ARBA" id="ARBA00022989"/>
    </source>
</evidence>
<protein>
    <submittedName>
        <fullName evidence="6">Intracellular septation protein</fullName>
    </submittedName>
</protein>
<dbReference type="EMBL" id="CP036434">
    <property type="protein sequence ID" value="QDV06632.1"/>
    <property type="molecule type" value="Genomic_DNA"/>
</dbReference>
<keyword evidence="4 5" id="KW-0472">Membrane</keyword>
<feature type="transmembrane region" description="Helical" evidence="5">
    <location>
        <begin position="34"/>
        <end position="55"/>
    </location>
</feature>
<feature type="transmembrane region" description="Helical" evidence="5">
    <location>
        <begin position="62"/>
        <end position="80"/>
    </location>
</feature>
<dbReference type="HAMAP" id="MF_00189">
    <property type="entry name" value="YciB"/>
    <property type="match status" value="1"/>
</dbReference>
<dbReference type="OrthoDB" id="9788219at2"/>
<keyword evidence="2 5" id="KW-0812">Transmembrane</keyword>
<keyword evidence="3 5" id="KW-1133">Transmembrane helix</keyword>
<dbReference type="AlphaFoldDB" id="A0A518ERB4"/>
<dbReference type="NCBIfam" id="NF001323">
    <property type="entry name" value="PRK00259.1-1"/>
    <property type="match status" value="1"/>
</dbReference>
<dbReference type="GO" id="GO:0005886">
    <property type="term" value="C:plasma membrane"/>
    <property type="evidence" value="ECO:0007669"/>
    <property type="project" value="TreeGrafter"/>
</dbReference>
<evidence type="ECO:0000313" key="6">
    <source>
        <dbReference type="EMBL" id="QDV06632.1"/>
    </source>
</evidence>
<dbReference type="InterPro" id="IPR006008">
    <property type="entry name" value="YciB"/>
</dbReference>
<accession>A0A518ERB4</accession>
<organism evidence="6 7">
    <name type="scientific">Saltatorellus ferox</name>
    <dbReference type="NCBI Taxonomy" id="2528018"/>
    <lineage>
        <taxon>Bacteria</taxon>
        <taxon>Pseudomonadati</taxon>
        <taxon>Planctomycetota</taxon>
        <taxon>Planctomycetia</taxon>
        <taxon>Planctomycetia incertae sedis</taxon>
        <taxon>Saltatorellus</taxon>
    </lineage>
</organism>
<dbReference type="RefSeq" id="WP_145196981.1">
    <property type="nucleotide sequence ID" value="NZ_CP036434.1"/>
</dbReference>
<feature type="transmembrane region" description="Helical" evidence="5">
    <location>
        <begin position="132"/>
        <end position="152"/>
    </location>
</feature>
<name>A0A518ERB4_9BACT</name>
<evidence type="ECO:0000313" key="7">
    <source>
        <dbReference type="Proteomes" id="UP000320390"/>
    </source>
</evidence>
<sequence>MSPAIKFIVEMGPVLVFFVTYFVGKRFYGEHQGLIYATGVFVVVTLIALATSYFIERKVPMVTLVTAILVTGLGALTIYLDDETFIKRKPTYVSGFLGAVLLGGLAMGKPLVKLLMQGAIQMRDEGWRKLTLRWGIFLLALAGMNEVVWRNYSTDTWLSYKTFGILPLTILFLVLQGPLITKYAIEPEEDASRP</sequence>
<feature type="transmembrane region" description="Helical" evidence="5">
    <location>
        <begin position="158"/>
        <end position="175"/>
    </location>
</feature>
<reference evidence="6 7" key="1">
    <citation type="submission" date="2019-02" db="EMBL/GenBank/DDBJ databases">
        <title>Deep-cultivation of Planctomycetes and their phenomic and genomic characterization uncovers novel biology.</title>
        <authorList>
            <person name="Wiegand S."/>
            <person name="Jogler M."/>
            <person name="Boedeker C."/>
            <person name="Pinto D."/>
            <person name="Vollmers J."/>
            <person name="Rivas-Marin E."/>
            <person name="Kohn T."/>
            <person name="Peeters S.H."/>
            <person name="Heuer A."/>
            <person name="Rast P."/>
            <person name="Oberbeckmann S."/>
            <person name="Bunk B."/>
            <person name="Jeske O."/>
            <person name="Meyerdierks A."/>
            <person name="Storesund J.E."/>
            <person name="Kallscheuer N."/>
            <person name="Luecker S."/>
            <person name="Lage O.M."/>
            <person name="Pohl T."/>
            <person name="Merkel B.J."/>
            <person name="Hornburger P."/>
            <person name="Mueller R.-W."/>
            <person name="Bruemmer F."/>
            <person name="Labrenz M."/>
            <person name="Spormann A.M."/>
            <person name="Op den Camp H."/>
            <person name="Overmann J."/>
            <person name="Amann R."/>
            <person name="Jetten M.S.M."/>
            <person name="Mascher T."/>
            <person name="Medema M.H."/>
            <person name="Devos D.P."/>
            <person name="Kaster A.-K."/>
            <person name="Ovreas L."/>
            <person name="Rohde M."/>
            <person name="Galperin M.Y."/>
            <person name="Jogler C."/>
        </authorList>
    </citation>
    <scope>NUCLEOTIDE SEQUENCE [LARGE SCALE GENOMIC DNA]</scope>
    <source>
        <strain evidence="6 7">Poly30</strain>
    </source>
</reference>
<evidence type="ECO:0000256" key="4">
    <source>
        <dbReference type="ARBA" id="ARBA00023136"/>
    </source>
</evidence>
<evidence type="ECO:0000256" key="5">
    <source>
        <dbReference type="SAM" id="Phobius"/>
    </source>
</evidence>
<feature type="transmembrane region" description="Helical" evidence="5">
    <location>
        <begin position="7"/>
        <end position="28"/>
    </location>
</feature>
<keyword evidence="7" id="KW-1185">Reference proteome</keyword>
<dbReference type="Proteomes" id="UP000320390">
    <property type="component" value="Chromosome"/>
</dbReference>
<evidence type="ECO:0000256" key="2">
    <source>
        <dbReference type="ARBA" id="ARBA00022692"/>
    </source>
</evidence>
<keyword evidence="1" id="KW-1003">Cell membrane</keyword>
<dbReference type="Pfam" id="PF04279">
    <property type="entry name" value="IspA"/>
    <property type="match status" value="1"/>
</dbReference>
<dbReference type="PANTHER" id="PTHR36917:SF1">
    <property type="entry name" value="INNER MEMBRANE-SPANNING PROTEIN YCIB"/>
    <property type="match status" value="1"/>
</dbReference>
<evidence type="ECO:0000256" key="1">
    <source>
        <dbReference type="ARBA" id="ARBA00022475"/>
    </source>
</evidence>